<comment type="caution">
    <text evidence="1">The sequence shown here is derived from an EMBL/GenBank/DDBJ whole genome shotgun (WGS) entry which is preliminary data.</text>
</comment>
<accession>A0A318S2E3</accession>
<dbReference type="PANTHER" id="PTHR38436:SF1">
    <property type="entry name" value="ESTER CYCLASE"/>
    <property type="match status" value="1"/>
</dbReference>
<dbReference type="AlphaFoldDB" id="A0A318S2E3"/>
<gene>
    <name evidence="1" type="ORF">DES52_12149</name>
</gene>
<dbReference type="Gene3D" id="3.10.450.50">
    <property type="match status" value="1"/>
</dbReference>
<dbReference type="RefSeq" id="WP_110888595.1">
    <property type="nucleotide sequence ID" value="NZ_QJSX01000021.1"/>
</dbReference>
<dbReference type="Pfam" id="PF07366">
    <property type="entry name" value="SnoaL"/>
    <property type="match status" value="1"/>
</dbReference>
<dbReference type="EMBL" id="QJSX01000021">
    <property type="protein sequence ID" value="PYE49916.1"/>
    <property type="molecule type" value="Genomic_DNA"/>
</dbReference>
<protein>
    <submittedName>
        <fullName evidence="1">Putative ester cyclase</fullName>
    </submittedName>
</protein>
<proteinExistence type="predicted"/>
<dbReference type="SUPFAM" id="SSF54427">
    <property type="entry name" value="NTF2-like"/>
    <property type="match status" value="1"/>
</dbReference>
<dbReference type="OrthoDB" id="7876517at2"/>
<evidence type="ECO:0000313" key="1">
    <source>
        <dbReference type="EMBL" id="PYE49916.1"/>
    </source>
</evidence>
<dbReference type="PANTHER" id="PTHR38436">
    <property type="entry name" value="POLYKETIDE CYCLASE SNOAL-LIKE DOMAIN"/>
    <property type="match status" value="1"/>
</dbReference>
<name>A0A318S2E3_9DEIO</name>
<keyword evidence="2" id="KW-1185">Reference proteome</keyword>
<reference evidence="1 2" key="1">
    <citation type="submission" date="2018-06" db="EMBL/GenBank/DDBJ databases">
        <title>Genomic Encyclopedia of Type Strains, Phase IV (KMG-IV): sequencing the most valuable type-strain genomes for metagenomic binning, comparative biology and taxonomic classification.</title>
        <authorList>
            <person name="Goeker M."/>
        </authorList>
    </citation>
    <scope>NUCLEOTIDE SEQUENCE [LARGE SCALE GENOMIC DNA]</scope>
    <source>
        <strain evidence="1 2">DSM 18048</strain>
    </source>
</reference>
<dbReference type="Proteomes" id="UP000248326">
    <property type="component" value="Unassembled WGS sequence"/>
</dbReference>
<dbReference type="GO" id="GO:0030638">
    <property type="term" value="P:polyketide metabolic process"/>
    <property type="evidence" value="ECO:0007669"/>
    <property type="project" value="InterPro"/>
</dbReference>
<dbReference type="InterPro" id="IPR032710">
    <property type="entry name" value="NTF2-like_dom_sf"/>
</dbReference>
<sequence>MTSSNEAELNMRVARQFLDEVWTQGNYENLRALVAPRHVHHFTTFDVHGPEGVREFVRGFKEAFPDASFHVVDIFASADRVAVRASVQATHAETGKRVSYHVIDIFRFEDGRLVERWGELDTAHLTSQLQAPAPK</sequence>
<evidence type="ECO:0000313" key="2">
    <source>
        <dbReference type="Proteomes" id="UP000248326"/>
    </source>
</evidence>
<dbReference type="InterPro" id="IPR009959">
    <property type="entry name" value="Cyclase_SnoaL-like"/>
</dbReference>
<organism evidence="1 2">
    <name type="scientific">Deinococcus yavapaiensis KR-236</name>
    <dbReference type="NCBI Taxonomy" id="694435"/>
    <lineage>
        <taxon>Bacteria</taxon>
        <taxon>Thermotogati</taxon>
        <taxon>Deinococcota</taxon>
        <taxon>Deinococci</taxon>
        <taxon>Deinococcales</taxon>
        <taxon>Deinococcaceae</taxon>
        <taxon>Deinococcus</taxon>
    </lineage>
</organism>